<gene>
    <name evidence="2" type="ORF">PLEPLA_LOCUS15364</name>
</gene>
<reference evidence="2" key="1">
    <citation type="submission" date="2020-03" db="EMBL/GenBank/DDBJ databases">
        <authorList>
            <person name="Weist P."/>
        </authorList>
    </citation>
    <scope>NUCLEOTIDE SEQUENCE</scope>
</reference>
<sequence>MDNCDLEKLCVSAGSLHPDFTPEVTDYTVTVESGVDAVTVDVVTSDCAASHYMLSGDGSSLINLSDGLNRVEVEVVAEDGTLKTYRVDVTRLSAKVSQLSALTVDGDVLLHPAFSSNVYEYKSIVPFHCEAVTLRPEVQDRRITVTVNGTDASRRVPVNFGDTALQISVRSADGSNSQVYTVLVTRELVPLPVTFTDGKQQLDYECPVSLSAFYRPVSISHSDPKQTLSRPYSEMLARRPRVHPLSACPLGDGWKVVERDLDVEMSAASVKCFFVYRGKALEGLSGAQLLRRKGSSWFVLKVRGWSDCLKLEREEEGCDRVMRLSELGSHVALCPHRPTGALDSKEVTDTSWYKKLFASAACLEIETKHILEVRNWEKRLQTTAGEDNVNELCALAEHQLKLYRQHLPQPGM</sequence>
<name>A0A9N7YDG0_PLEPL</name>
<dbReference type="Pfam" id="PF12733">
    <property type="entry name" value="Cadherin-like"/>
    <property type="match status" value="2"/>
</dbReference>
<dbReference type="Proteomes" id="UP001153269">
    <property type="component" value="Unassembled WGS sequence"/>
</dbReference>
<dbReference type="InterPro" id="IPR025883">
    <property type="entry name" value="Cadherin-like_domain"/>
</dbReference>
<keyword evidence="3" id="KW-1185">Reference proteome</keyword>
<feature type="domain" description="Cadherin-like beta-sandwich-like" evidence="1">
    <location>
        <begin position="16"/>
        <end position="91"/>
    </location>
</feature>
<evidence type="ECO:0000259" key="1">
    <source>
        <dbReference type="Pfam" id="PF12733"/>
    </source>
</evidence>
<accession>A0A9N7YDG0</accession>
<protein>
    <recommendedName>
        <fullName evidence="1">Cadherin-like beta-sandwich-like domain-containing protein</fullName>
    </recommendedName>
</protein>
<proteinExistence type="predicted"/>
<organism evidence="2 3">
    <name type="scientific">Pleuronectes platessa</name>
    <name type="common">European plaice</name>
    <dbReference type="NCBI Taxonomy" id="8262"/>
    <lineage>
        <taxon>Eukaryota</taxon>
        <taxon>Metazoa</taxon>
        <taxon>Chordata</taxon>
        <taxon>Craniata</taxon>
        <taxon>Vertebrata</taxon>
        <taxon>Euteleostomi</taxon>
        <taxon>Actinopterygii</taxon>
        <taxon>Neopterygii</taxon>
        <taxon>Teleostei</taxon>
        <taxon>Neoteleostei</taxon>
        <taxon>Acanthomorphata</taxon>
        <taxon>Carangaria</taxon>
        <taxon>Pleuronectiformes</taxon>
        <taxon>Pleuronectoidei</taxon>
        <taxon>Pleuronectidae</taxon>
        <taxon>Pleuronectes</taxon>
    </lineage>
</organism>
<evidence type="ECO:0000313" key="2">
    <source>
        <dbReference type="EMBL" id="CAB1427425.1"/>
    </source>
</evidence>
<comment type="caution">
    <text evidence="2">The sequence shown here is derived from an EMBL/GenBank/DDBJ whole genome shotgun (WGS) entry which is preliminary data.</text>
</comment>
<evidence type="ECO:0000313" key="3">
    <source>
        <dbReference type="Proteomes" id="UP001153269"/>
    </source>
</evidence>
<dbReference type="EMBL" id="CADEAL010000968">
    <property type="protein sequence ID" value="CAB1427425.1"/>
    <property type="molecule type" value="Genomic_DNA"/>
</dbReference>
<dbReference type="AlphaFoldDB" id="A0A9N7YDG0"/>
<feature type="domain" description="Cadherin-like beta-sandwich-like" evidence="1">
    <location>
        <begin position="99"/>
        <end position="187"/>
    </location>
</feature>